<dbReference type="RefSeq" id="WP_153415739.1">
    <property type="nucleotide sequence ID" value="NZ_WEGK01000025.1"/>
</dbReference>
<evidence type="ECO:0008006" key="5">
    <source>
        <dbReference type="Google" id="ProtNLM"/>
    </source>
</evidence>
<protein>
    <recommendedName>
        <fullName evidence="5">DUF4190 domain-containing protein</fullName>
    </recommendedName>
</protein>
<sequence length="330" mass="34890">MARRKQSADAQGSTARGTGPWPVAEPDENRWGTAQNRRLPPEPDGQRWDNGSTARHPAPAPAPTARADTGQNRRLSASPEGERWEAAQTRRAPAAEEDGYESTPPRRRTPAAEPDEDYEEPTPSRRRAGRLRVQVPPIVNPYSIVALVAALLGLFPVAIVFGFISFTHPRGRMMALFALLIGAVEVTALVGVLAMSGYTLPHNPFRLQAGSAPASQSSSAPTNTNETAPLQVTVSSAAPTTAAQTAVAQGQACTESQAALIGSTSDGNTLLCLKGASGYRWTGPYTVSTAVYDKGSKCDASGDKSARTADGRALVCEGQGRAATWTLWVE</sequence>
<name>A0A7K0DEB5_9NOCA</name>
<feature type="compositionally biased region" description="Low complexity" evidence="1">
    <location>
        <begin position="53"/>
        <end position="67"/>
    </location>
</feature>
<dbReference type="EMBL" id="WEGK01000025">
    <property type="protein sequence ID" value="MQY24008.1"/>
    <property type="molecule type" value="Genomic_DNA"/>
</dbReference>
<gene>
    <name evidence="3" type="ORF">NRB20_71410</name>
</gene>
<accession>A0A7K0DEB5</accession>
<feature type="region of interest" description="Disordered" evidence="1">
    <location>
        <begin position="1"/>
        <end position="128"/>
    </location>
</feature>
<organism evidence="3 4">
    <name type="scientific">Nocardia macrotermitis</name>
    <dbReference type="NCBI Taxonomy" id="2585198"/>
    <lineage>
        <taxon>Bacteria</taxon>
        <taxon>Bacillati</taxon>
        <taxon>Actinomycetota</taxon>
        <taxon>Actinomycetes</taxon>
        <taxon>Mycobacteriales</taxon>
        <taxon>Nocardiaceae</taxon>
        <taxon>Nocardia</taxon>
    </lineage>
</organism>
<feature type="transmembrane region" description="Helical" evidence="2">
    <location>
        <begin position="176"/>
        <end position="198"/>
    </location>
</feature>
<keyword evidence="2" id="KW-1133">Transmembrane helix</keyword>
<evidence type="ECO:0000256" key="2">
    <source>
        <dbReference type="SAM" id="Phobius"/>
    </source>
</evidence>
<reference evidence="3 4" key="1">
    <citation type="submission" date="2019-10" db="EMBL/GenBank/DDBJ databases">
        <title>Nocardia macrotermitis sp. nov. and Nocardia aurantia sp. nov., isolated from the gut of fungus growing-termite Macrotermes natalensis.</title>
        <authorList>
            <person name="Benndorf R."/>
            <person name="Schwitalla J."/>
            <person name="Martin K."/>
            <person name="De Beer W."/>
            <person name="Kaster A.-K."/>
            <person name="Vollmers J."/>
            <person name="Poulsen M."/>
            <person name="Beemelmanns C."/>
        </authorList>
    </citation>
    <scope>NUCLEOTIDE SEQUENCE [LARGE SCALE GENOMIC DNA]</scope>
    <source>
        <strain evidence="3 4">RB20</strain>
    </source>
</reference>
<dbReference type="Proteomes" id="UP000438448">
    <property type="component" value="Unassembled WGS sequence"/>
</dbReference>
<keyword evidence="2" id="KW-0812">Transmembrane</keyword>
<evidence type="ECO:0000313" key="3">
    <source>
        <dbReference type="EMBL" id="MQY24008.1"/>
    </source>
</evidence>
<comment type="caution">
    <text evidence="3">The sequence shown here is derived from an EMBL/GenBank/DDBJ whole genome shotgun (WGS) entry which is preliminary data.</text>
</comment>
<dbReference type="AlphaFoldDB" id="A0A7K0DEB5"/>
<keyword evidence="2" id="KW-0472">Membrane</keyword>
<proteinExistence type="predicted"/>
<evidence type="ECO:0000256" key="1">
    <source>
        <dbReference type="SAM" id="MobiDB-lite"/>
    </source>
</evidence>
<dbReference type="OrthoDB" id="4556872at2"/>
<feature type="transmembrane region" description="Helical" evidence="2">
    <location>
        <begin position="142"/>
        <end position="164"/>
    </location>
</feature>
<keyword evidence="4" id="KW-1185">Reference proteome</keyword>
<evidence type="ECO:0000313" key="4">
    <source>
        <dbReference type="Proteomes" id="UP000438448"/>
    </source>
</evidence>